<evidence type="ECO:0000313" key="2">
    <source>
        <dbReference type="Proteomes" id="UP001221757"/>
    </source>
</evidence>
<protein>
    <submittedName>
        <fullName evidence="1">Uncharacterized protein</fullName>
    </submittedName>
</protein>
<dbReference type="EMBL" id="JARKIE010000023">
    <property type="protein sequence ID" value="KAJ7699322.1"/>
    <property type="molecule type" value="Genomic_DNA"/>
</dbReference>
<gene>
    <name evidence="1" type="ORF">B0H17DRAFT_306967</name>
</gene>
<comment type="caution">
    <text evidence="1">The sequence shown here is derived from an EMBL/GenBank/DDBJ whole genome shotgun (WGS) entry which is preliminary data.</text>
</comment>
<name>A0AAD7GNI8_MYCRO</name>
<organism evidence="1 2">
    <name type="scientific">Mycena rosella</name>
    <name type="common">Pink bonnet</name>
    <name type="synonym">Agaricus rosellus</name>
    <dbReference type="NCBI Taxonomy" id="1033263"/>
    <lineage>
        <taxon>Eukaryota</taxon>
        <taxon>Fungi</taxon>
        <taxon>Dikarya</taxon>
        <taxon>Basidiomycota</taxon>
        <taxon>Agaricomycotina</taxon>
        <taxon>Agaricomycetes</taxon>
        <taxon>Agaricomycetidae</taxon>
        <taxon>Agaricales</taxon>
        <taxon>Marasmiineae</taxon>
        <taxon>Mycenaceae</taxon>
        <taxon>Mycena</taxon>
    </lineage>
</organism>
<evidence type="ECO:0000313" key="1">
    <source>
        <dbReference type="EMBL" id="KAJ7699322.1"/>
    </source>
</evidence>
<dbReference type="Proteomes" id="UP001221757">
    <property type="component" value="Unassembled WGS sequence"/>
</dbReference>
<dbReference type="AlphaFoldDB" id="A0AAD7GNI8"/>
<reference evidence="1" key="1">
    <citation type="submission" date="2023-03" db="EMBL/GenBank/DDBJ databases">
        <title>Massive genome expansion in bonnet fungi (Mycena s.s.) driven by repeated elements and novel gene families across ecological guilds.</title>
        <authorList>
            <consortium name="Lawrence Berkeley National Laboratory"/>
            <person name="Harder C.B."/>
            <person name="Miyauchi S."/>
            <person name="Viragh M."/>
            <person name="Kuo A."/>
            <person name="Thoen E."/>
            <person name="Andreopoulos B."/>
            <person name="Lu D."/>
            <person name="Skrede I."/>
            <person name="Drula E."/>
            <person name="Henrissat B."/>
            <person name="Morin E."/>
            <person name="Kohler A."/>
            <person name="Barry K."/>
            <person name="LaButti K."/>
            <person name="Morin E."/>
            <person name="Salamov A."/>
            <person name="Lipzen A."/>
            <person name="Mereny Z."/>
            <person name="Hegedus B."/>
            <person name="Baldrian P."/>
            <person name="Stursova M."/>
            <person name="Weitz H."/>
            <person name="Taylor A."/>
            <person name="Grigoriev I.V."/>
            <person name="Nagy L.G."/>
            <person name="Martin F."/>
            <person name="Kauserud H."/>
        </authorList>
    </citation>
    <scope>NUCLEOTIDE SEQUENCE</scope>
    <source>
        <strain evidence="1">CBHHK067</strain>
    </source>
</reference>
<accession>A0AAD7GNI8</accession>
<sequence length="538" mass="60103">MAVSLLCTSPEVLRAIVLYAVGATPLGPPHEWYSFVMCCQTLRRQLDTPAMHTLLFAQKFHVPADALHLLPTHAKPELTRRFLALKLFRCGAQCLDDPASFTDALWLAYVILRAEEPRQMNVAQLLWAGLPNLLLLFIKRRLHDGAEENHGWPLCNETNSLVIALLWLLSSECGSAGRARIGANNLSFAASVRAETPATREEVMERIRPYVLAAFRYPLTSLQEWCFASNPAFISAKSKTLFPSTKEVVYFGVRTVAVPSAPIYSILCYFTRLDTVVPMFPVHLSAAARSGAGPRPEDVEHFINECRTRFESCDQGQAALEQHLSSDDSLTRWLNHPYSPGSLTGRWKGSAIVPFINEYRHWLDDPEAPETMDTFCRHPLYLTLEEHYYYAPTPTLSPGGYAKEMTIDAWLPAAWAERDGGIEVCDDSGSTRFYETGVRNTVDTPRPDNIVDVIVTGQTDDPYATAWGAFKIFGRVRVSDGLIVLRRESVAGLGTTLLRGYMSSSQNFAGRYRAIDRGCGAAEWEAAFSLCRTGEWYD</sequence>
<proteinExistence type="predicted"/>
<keyword evidence="2" id="KW-1185">Reference proteome</keyword>